<dbReference type="Pfam" id="PF00155">
    <property type="entry name" value="Aminotran_1_2"/>
    <property type="match status" value="1"/>
</dbReference>
<evidence type="ECO:0000256" key="6">
    <source>
        <dbReference type="RuleBase" id="RU000481"/>
    </source>
</evidence>
<dbReference type="FunFam" id="3.40.640.10:FF:000033">
    <property type="entry name" value="Aspartate aminotransferase"/>
    <property type="match status" value="1"/>
</dbReference>
<sequence>MLKARIVQHRSRVQGSLRSRMLAMAAELDDVITLGRGDPDFDAPAHVVEAAAVAMAAGDTHYTLPAGLPELREAIADKLRTDNGLDYAADEVVVTNGCQEALYLLIQALIGPGDELLLQEPRYNAYDHMVSLAGGTVVSVPTTQELDFALTADDVAARITPRTKAIAIVTPNNPTGGVIPPARLAELAELCVEQDLIVISDEIYEKLMYDGLEHVSLATFPGMRERTITVNGFAKAYAMTGLRVGYFAAPREFAEAVVEVKHTMSICTATPMQQAALAALTGPQSAVEDMRRAYDERRQALMQALDDMDLTYGHPGGGMYIYANVASTGLDSEEFCLRLLQEEGVMIFPGTLFGDPKTDHVRITLLQSLDDIACATARMKRFIANI</sequence>
<gene>
    <name evidence="8" type="ORF">F4Y08_00910</name>
</gene>
<dbReference type="PANTHER" id="PTHR46383:SF1">
    <property type="entry name" value="ASPARTATE AMINOTRANSFERASE"/>
    <property type="match status" value="1"/>
</dbReference>
<keyword evidence="5" id="KW-0663">Pyridoxal phosphate</keyword>
<organism evidence="8">
    <name type="scientific">Caldilineaceae bacterium SB0662_bin_9</name>
    <dbReference type="NCBI Taxonomy" id="2605258"/>
    <lineage>
        <taxon>Bacteria</taxon>
        <taxon>Bacillati</taxon>
        <taxon>Chloroflexota</taxon>
        <taxon>Caldilineae</taxon>
        <taxon>Caldilineales</taxon>
        <taxon>Caldilineaceae</taxon>
    </lineage>
</organism>
<evidence type="ECO:0000313" key="8">
    <source>
        <dbReference type="EMBL" id="MYD88887.1"/>
    </source>
</evidence>
<dbReference type="GO" id="GO:0030170">
    <property type="term" value="F:pyridoxal phosphate binding"/>
    <property type="evidence" value="ECO:0007669"/>
    <property type="project" value="InterPro"/>
</dbReference>
<dbReference type="PANTHER" id="PTHR46383">
    <property type="entry name" value="ASPARTATE AMINOTRANSFERASE"/>
    <property type="match status" value="1"/>
</dbReference>
<evidence type="ECO:0000256" key="1">
    <source>
        <dbReference type="ARBA" id="ARBA00001933"/>
    </source>
</evidence>
<dbReference type="PROSITE" id="PS00105">
    <property type="entry name" value="AA_TRANSFER_CLASS_1"/>
    <property type="match status" value="1"/>
</dbReference>
<comment type="cofactor">
    <cofactor evidence="1 6">
        <name>pyridoxal 5'-phosphate</name>
        <dbReference type="ChEBI" id="CHEBI:597326"/>
    </cofactor>
</comment>
<dbReference type="InterPro" id="IPR015421">
    <property type="entry name" value="PyrdxlP-dep_Trfase_major"/>
</dbReference>
<keyword evidence="3 6" id="KW-0032">Aminotransferase</keyword>
<dbReference type="GO" id="GO:0006520">
    <property type="term" value="P:amino acid metabolic process"/>
    <property type="evidence" value="ECO:0007669"/>
    <property type="project" value="InterPro"/>
</dbReference>
<proteinExistence type="inferred from homology"/>
<evidence type="ECO:0000256" key="2">
    <source>
        <dbReference type="ARBA" id="ARBA00007441"/>
    </source>
</evidence>
<evidence type="ECO:0000259" key="7">
    <source>
        <dbReference type="Pfam" id="PF00155"/>
    </source>
</evidence>
<dbReference type="InterPro" id="IPR004839">
    <property type="entry name" value="Aminotransferase_I/II_large"/>
</dbReference>
<comment type="similarity">
    <text evidence="2 6">Belongs to the class-I pyridoxal-phosphate-dependent aminotransferase family.</text>
</comment>
<dbReference type="InterPro" id="IPR015422">
    <property type="entry name" value="PyrdxlP-dep_Trfase_small"/>
</dbReference>
<keyword evidence="4 6" id="KW-0808">Transferase</keyword>
<dbReference type="InterPro" id="IPR015424">
    <property type="entry name" value="PyrdxlP-dep_Trfase"/>
</dbReference>
<comment type="caution">
    <text evidence="8">The sequence shown here is derived from an EMBL/GenBank/DDBJ whole genome shotgun (WGS) entry which is preliminary data.</text>
</comment>
<dbReference type="CDD" id="cd00609">
    <property type="entry name" value="AAT_like"/>
    <property type="match status" value="1"/>
</dbReference>
<feature type="domain" description="Aminotransferase class I/classII large" evidence="7">
    <location>
        <begin position="30"/>
        <end position="365"/>
    </location>
</feature>
<dbReference type="SUPFAM" id="SSF53383">
    <property type="entry name" value="PLP-dependent transferases"/>
    <property type="match status" value="1"/>
</dbReference>
<name>A0A6B1DNM1_9CHLR</name>
<dbReference type="EMBL" id="VXPY01000009">
    <property type="protein sequence ID" value="MYD88887.1"/>
    <property type="molecule type" value="Genomic_DNA"/>
</dbReference>
<dbReference type="GO" id="GO:0008483">
    <property type="term" value="F:transaminase activity"/>
    <property type="evidence" value="ECO:0007669"/>
    <property type="project" value="UniProtKB-KW"/>
</dbReference>
<dbReference type="Gene3D" id="3.40.640.10">
    <property type="entry name" value="Type I PLP-dependent aspartate aminotransferase-like (Major domain)"/>
    <property type="match status" value="1"/>
</dbReference>
<evidence type="ECO:0000256" key="4">
    <source>
        <dbReference type="ARBA" id="ARBA00022679"/>
    </source>
</evidence>
<dbReference type="AlphaFoldDB" id="A0A6B1DNM1"/>
<accession>A0A6B1DNM1</accession>
<dbReference type="Gene3D" id="3.90.1150.10">
    <property type="entry name" value="Aspartate Aminotransferase, domain 1"/>
    <property type="match status" value="1"/>
</dbReference>
<dbReference type="InterPro" id="IPR050596">
    <property type="entry name" value="AspAT/PAT-like"/>
</dbReference>
<dbReference type="EC" id="2.6.1.-" evidence="6"/>
<evidence type="ECO:0000256" key="5">
    <source>
        <dbReference type="ARBA" id="ARBA00022898"/>
    </source>
</evidence>
<protein>
    <recommendedName>
        <fullName evidence="6">Aminotransferase</fullName>
        <ecNumber evidence="6">2.6.1.-</ecNumber>
    </recommendedName>
</protein>
<reference evidence="8" key="1">
    <citation type="submission" date="2019-09" db="EMBL/GenBank/DDBJ databases">
        <title>Characterisation of the sponge microbiome using genome-centric metagenomics.</title>
        <authorList>
            <person name="Engelberts J.P."/>
            <person name="Robbins S.J."/>
            <person name="De Goeij J.M."/>
            <person name="Aranda M."/>
            <person name="Bell S.C."/>
            <person name="Webster N.S."/>
        </authorList>
    </citation>
    <scope>NUCLEOTIDE SEQUENCE</scope>
    <source>
        <strain evidence="8">SB0662_bin_9</strain>
    </source>
</reference>
<dbReference type="InterPro" id="IPR004838">
    <property type="entry name" value="NHTrfase_class1_PyrdxlP-BS"/>
</dbReference>
<evidence type="ECO:0000256" key="3">
    <source>
        <dbReference type="ARBA" id="ARBA00022576"/>
    </source>
</evidence>